<proteinExistence type="predicted"/>
<evidence type="ECO:0000313" key="3">
    <source>
        <dbReference type="Proteomes" id="UP000237983"/>
    </source>
</evidence>
<dbReference type="AlphaFoldDB" id="A0A2T0VEM7"/>
<accession>A0A2T0VEM7</accession>
<protein>
    <recommendedName>
        <fullName evidence="4">Tetratricopeptide repeat protein</fullName>
    </recommendedName>
</protein>
<dbReference type="EMBL" id="PVTL01000004">
    <property type="protein sequence ID" value="PRY68629.1"/>
    <property type="molecule type" value="Genomic_DNA"/>
</dbReference>
<dbReference type="InterPro" id="IPR011990">
    <property type="entry name" value="TPR-like_helical_dom_sf"/>
</dbReference>
<evidence type="ECO:0008006" key="4">
    <source>
        <dbReference type="Google" id="ProtNLM"/>
    </source>
</evidence>
<feature type="region of interest" description="Disordered" evidence="1">
    <location>
        <begin position="1"/>
        <end position="30"/>
    </location>
</feature>
<evidence type="ECO:0000256" key="1">
    <source>
        <dbReference type="SAM" id="MobiDB-lite"/>
    </source>
</evidence>
<comment type="caution">
    <text evidence="2">The sequence shown here is derived from an EMBL/GenBank/DDBJ whole genome shotgun (WGS) entry which is preliminary data.</text>
</comment>
<name>A0A2T0VEM7_9MICO</name>
<keyword evidence="3" id="KW-1185">Reference proteome</keyword>
<reference evidence="2 3" key="1">
    <citation type="submission" date="2018-03" db="EMBL/GenBank/DDBJ databases">
        <title>Genomic Encyclopedia of Type Strains, Phase III (KMG-III): the genomes of soil and plant-associated and newly described type strains.</title>
        <authorList>
            <person name="Whitman W."/>
        </authorList>
    </citation>
    <scope>NUCLEOTIDE SEQUENCE [LARGE SCALE GENOMIC DNA]</scope>
    <source>
        <strain evidence="2 3">CGMCC 1.12484</strain>
    </source>
</reference>
<gene>
    <name evidence="2" type="ORF">B0I08_104332</name>
</gene>
<evidence type="ECO:0000313" key="2">
    <source>
        <dbReference type="EMBL" id="PRY68629.1"/>
    </source>
</evidence>
<sequence length="268" mass="29215">MGVSGSIHRTCGGVVSDAGTTEKETTPVRSKLEPLSKNVARTPISHRVTQSVPLTISILSILIAAASAFFAYEASKDAYVSDRRSELIDVVAQLNVSVQNGELEEESAFLIAQAIWLTETVPDVPAVVYRQIAEAIVIETPVDKENALPLLEEAMKRAGADNNEYEQVSVLQVRAGIYEDQGELERMRDDYETAVQLSAAYDGPNLLRQHAVPAFTHVYWGRAEVRAGECAAAVEQLSAAREHASFVTHTILEEWMTGLDEQIAGCSQ</sequence>
<dbReference type="SUPFAM" id="SSF48452">
    <property type="entry name" value="TPR-like"/>
    <property type="match status" value="1"/>
</dbReference>
<feature type="compositionally biased region" description="Basic and acidic residues" evidence="1">
    <location>
        <begin position="20"/>
        <end position="30"/>
    </location>
</feature>
<dbReference type="Proteomes" id="UP000237983">
    <property type="component" value="Unassembled WGS sequence"/>
</dbReference>
<organism evidence="2 3">
    <name type="scientific">Glaciihabitans tibetensis</name>
    <dbReference type="NCBI Taxonomy" id="1266600"/>
    <lineage>
        <taxon>Bacteria</taxon>
        <taxon>Bacillati</taxon>
        <taxon>Actinomycetota</taxon>
        <taxon>Actinomycetes</taxon>
        <taxon>Micrococcales</taxon>
        <taxon>Microbacteriaceae</taxon>
        <taxon>Glaciihabitans</taxon>
    </lineage>
</organism>